<evidence type="ECO:0000256" key="4">
    <source>
        <dbReference type="ARBA" id="ARBA00022989"/>
    </source>
</evidence>
<name>A0A9W3BZV8_RAPSA</name>
<feature type="region of interest" description="Disordered" evidence="6">
    <location>
        <begin position="1"/>
        <end position="38"/>
    </location>
</feature>
<dbReference type="Proteomes" id="UP000504610">
    <property type="component" value="Chromosome 6"/>
</dbReference>
<evidence type="ECO:0000256" key="3">
    <source>
        <dbReference type="ARBA" id="ARBA00022824"/>
    </source>
</evidence>
<organism evidence="9 10">
    <name type="scientific">Raphanus sativus</name>
    <name type="common">Radish</name>
    <name type="synonym">Raphanus raphanistrum var. sativus</name>
    <dbReference type="NCBI Taxonomy" id="3726"/>
    <lineage>
        <taxon>Eukaryota</taxon>
        <taxon>Viridiplantae</taxon>
        <taxon>Streptophyta</taxon>
        <taxon>Embryophyta</taxon>
        <taxon>Tracheophyta</taxon>
        <taxon>Spermatophyta</taxon>
        <taxon>Magnoliopsida</taxon>
        <taxon>eudicotyledons</taxon>
        <taxon>Gunneridae</taxon>
        <taxon>Pentapetalae</taxon>
        <taxon>rosids</taxon>
        <taxon>malvids</taxon>
        <taxon>Brassicales</taxon>
        <taxon>Brassicaceae</taxon>
        <taxon>Brassiceae</taxon>
        <taxon>Raphanus</taxon>
    </lineage>
</organism>
<comment type="subcellular location">
    <subcellularLocation>
        <location evidence="1">Endoplasmic reticulum membrane</location>
        <topology evidence="1">Multi-pass membrane protein</topology>
    </subcellularLocation>
</comment>
<evidence type="ECO:0000259" key="8">
    <source>
        <dbReference type="Pfam" id="PF02453"/>
    </source>
</evidence>
<evidence type="ECO:0000256" key="6">
    <source>
        <dbReference type="SAM" id="MobiDB-lite"/>
    </source>
</evidence>
<reference evidence="9" key="1">
    <citation type="journal article" date="2019" name="Database">
        <title>The radish genome database (RadishGD): an integrated information resource for radish genomics.</title>
        <authorList>
            <person name="Yu H.J."/>
            <person name="Baek S."/>
            <person name="Lee Y.J."/>
            <person name="Cho A."/>
            <person name="Mun J.H."/>
        </authorList>
    </citation>
    <scope>NUCLEOTIDE SEQUENCE [LARGE SCALE GENOMIC DNA]</scope>
    <source>
        <strain evidence="9">cv. WK10039</strain>
    </source>
</reference>
<keyword evidence="3" id="KW-0256">Endoplasmic reticulum</keyword>
<evidence type="ECO:0000313" key="9">
    <source>
        <dbReference type="Proteomes" id="UP000504610"/>
    </source>
</evidence>
<dbReference type="GO" id="GO:0005789">
    <property type="term" value="C:endoplasmic reticulum membrane"/>
    <property type="evidence" value="ECO:0007669"/>
    <property type="project" value="UniProtKB-SubCell"/>
</dbReference>
<dbReference type="Pfam" id="PF02453">
    <property type="entry name" value="Reticulon"/>
    <property type="match status" value="1"/>
</dbReference>
<evidence type="ECO:0000256" key="7">
    <source>
        <dbReference type="SAM" id="Phobius"/>
    </source>
</evidence>
<sequence>MDEKGAKPRNHKKTGLSKKEKQSSVPLLPSPPCLSSDLSEDVCQGDLERIRENINDLIMWRDVAKSTLWFGFGCFVSCLLALLKDSALVFSQRSLIVCVFEVFSQRFRFCHTLFAKEETERREVKLSEEDVLRVARRMLPVTNFGDFRDEPAFLWRTSNDTRSGTFVLIRAEYGYLITLWRLCALEMANIEKLQFPALEITGANYTAWITNMELHLDSEKILETIKEGNKSASHERSRAVIFLRKHLDENLTHDYARVKDPLDLWKALKERFDNQKKITLPHALDEWANLRFQDFEKVETYNSAILRIAAQLEYCGKPVTEAEMLEKTYQTFHKNHYVLQEQYRNRGYTRFSELAVALMIAEKNNELLIKNHNTRPTGTKAFPE</sequence>
<evidence type="ECO:0000256" key="2">
    <source>
        <dbReference type="ARBA" id="ARBA00022692"/>
    </source>
</evidence>
<protein>
    <submittedName>
        <fullName evidence="10">Uncharacterized protein LOC108806049 isoform X6</fullName>
    </submittedName>
</protein>
<dbReference type="InterPro" id="IPR003388">
    <property type="entry name" value="Reticulon"/>
</dbReference>
<feature type="compositionally biased region" description="Basic residues" evidence="6">
    <location>
        <begin position="7"/>
        <end position="16"/>
    </location>
</feature>
<dbReference type="AlphaFoldDB" id="A0A9W3BZV8"/>
<feature type="compositionally biased region" description="Low complexity" evidence="6">
    <location>
        <begin position="23"/>
        <end position="37"/>
    </location>
</feature>
<gene>
    <name evidence="10" type="primary">LOC108806049</name>
</gene>
<evidence type="ECO:0000256" key="5">
    <source>
        <dbReference type="ARBA" id="ARBA00023136"/>
    </source>
</evidence>
<evidence type="ECO:0000313" key="10">
    <source>
        <dbReference type="RefSeq" id="XP_056844756.1"/>
    </source>
</evidence>
<proteinExistence type="predicted"/>
<dbReference type="PANTHER" id="PTHR33325">
    <property type="entry name" value="ZINC FINGER, CCHC-TYPE-RELATED"/>
    <property type="match status" value="1"/>
</dbReference>
<dbReference type="PANTHER" id="PTHR33325:SF11">
    <property type="entry name" value="COLD SHOCK DOMAIN-CONTAINING PROTEIN 4-LIKE"/>
    <property type="match status" value="1"/>
</dbReference>
<feature type="transmembrane region" description="Helical" evidence="7">
    <location>
        <begin position="66"/>
        <end position="83"/>
    </location>
</feature>
<dbReference type="GeneID" id="108806049"/>
<keyword evidence="4 7" id="KW-1133">Transmembrane helix</keyword>
<keyword evidence="5 7" id="KW-0472">Membrane</keyword>
<keyword evidence="2 7" id="KW-0812">Transmembrane</keyword>
<keyword evidence="9" id="KW-1185">Reference proteome</keyword>
<feature type="domain" description="Reticulon" evidence="8">
    <location>
        <begin position="55"/>
        <end position="144"/>
    </location>
</feature>
<evidence type="ECO:0000256" key="1">
    <source>
        <dbReference type="ARBA" id="ARBA00004477"/>
    </source>
</evidence>
<dbReference type="RefSeq" id="XP_056844756.1">
    <property type="nucleotide sequence ID" value="XM_056988776.1"/>
</dbReference>
<accession>A0A9W3BZV8</accession>
<reference evidence="10" key="2">
    <citation type="submission" date="2025-08" db="UniProtKB">
        <authorList>
            <consortium name="RefSeq"/>
        </authorList>
    </citation>
    <scope>IDENTIFICATION</scope>
    <source>
        <tissue evidence="10">Leaf</tissue>
    </source>
</reference>